<dbReference type="PRINTS" id="PR00032">
    <property type="entry name" value="HTHARAC"/>
</dbReference>
<sequence>MGKSDQNRMAVVNKAPKAPVYHSMASEHFEGAFPLFMNRYQEGFELREHAHAYLEIVYVISGEGYHYVGSKIERTSKGYLYILPVGTSHIFRPSGVSPKSALLVYNLCIRPEFIDQLGEWLSQYCDSGVLLTLFKGEPGTHLSFIDHGMELVDLFERMFREFMDKQMGYETSLFSTLLQLTVTLTRRLNGHTSDGPPQHGRMNRSELTHILNYIDTHRTEVLTVEHLAERAGMSRRHFIRVFRQAAGMGFSEYLQLKRIEYACRLLLNTDYKIALIAKSTGYKDSAHFRGVFRKLIGTSPNKYRAGTRIMNNCFNVEIDSPSPARLD</sequence>
<dbReference type="PANTHER" id="PTHR43280">
    <property type="entry name" value="ARAC-FAMILY TRANSCRIPTIONAL REGULATOR"/>
    <property type="match status" value="1"/>
</dbReference>
<dbReference type="Gene3D" id="2.60.120.10">
    <property type="entry name" value="Jelly Rolls"/>
    <property type="match status" value="1"/>
</dbReference>
<dbReference type="InterPro" id="IPR018060">
    <property type="entry name" value="HTH_AraC"/>
</dbReference>
<dbReference type="EMBL" id="CP002869">
    <property type="protein sequence ID" value="AEI44465.1"/>
    <property type="molecule type" value="Genomic_DNA"/>
</dbReference>
<accession>F8FC64</accession>
<dbReference type="Pfam" id="PF12833">
    <property type="entry name" value="HTH_18"/>
    <property type="match status" value="1"/>
</dbReference>
<reference evidence="5 6" key="2">
    <citation type="journal article" date="2013" name="Genome Announc.">
        <title>Genome Sequence of Growth-Improving Paenibacillus mucilaginosus Strain KNP414.</title>
        <authorList>
            <person name="Lu J.J."/>
            <person name="Wang J.F."/>
            <person name="Hu X.F."/>
        </authorList>
    </citation>
    <scope>NUCLEOTIDE SEQUENCE [LARGE SCALE GENOMIC DNA]</scope>
    <source>
        <strain evidence="5 6">KNP414</strain>
    </source>
</reference>
<keyword evidence="3" id="KW-0804">Transcription</keyword>
<proteinExistence type="predicted"/>
<gene>
    <name evidence="5" type="ordered locus">KNP414_05941</name>
</gene>
<evidence type="ECO:0000256" key="2">
    <source>
        <dbReference type="ARBA" id="ARBA00023125"/>
    </source>
</evidence>
<dbReference type="SUPFAM" id="SSF51182">
    <property type="entry name" value="RmlC-like cupins"/>
    <property type="match status" value="1"/>
</dbReference>
<evidence type="ECO:0000256" key="1">
    <source>
        <dbReference type="ARBA" id="ARBA00023015"/>
    </source>
</evidence>
<dbReference type="InterPro" id="IPR011051">
    <property type="entry name" value="RmlC_Cupin_sf"/>
</dbReference>
<protein>
    <submittedName>
        <fullName evidence="5">Transcriptional regulator, AraC family</fullName>
    </submittedName>
</protein>
<keyword evidence="2" id="KW-0238">DNA-binding</keyword>
<dbReference type="Proteomes" id="UP000006620">
    <property type="component" value="Chromosome"/>
</dbReference>
<dbReference type="SMART" id="SM00342">
    <property type="entry name" value="HTH_ARAC"/>
    <property type="match status" value="1"/>
</dbReference>
<dbReference type="InterPro" id="IPR014710">
    <property type="entry name" value="RmlC-like_jellyroll"/>
</dbReference>
<dbReference type="Gene3D" id="1.10.10.60">
    <property type="entry name" value="Homeodomain-like"/>
    <property type="match status" value="2"/>
</dbReference>
<dbReference type="HOGENOM" id="CLU_000445_88_3_9"/>
<evidence type="ECO:0000256" key="3">
    <source>
        <dbReference type="ARBA" id="ARBA00023163"/>
    </source>
</evidence>
<dbReference type="PROSITE" id="PS01124">
    <property type="entry name" value="HTH_ARAC_FAMILY_2"/>
    <property type="match status" value="1"/>
</dbReference>
<dbReference type="AlphaFoldDB" id="F8FC64"/>
<dbReference type="InterPro" id="IPR009057">
    <property type="entry name" value="Homeodomain-like_sf"/>
</dbReference>
<dbReference type="InterPro" id="IPR020449">
    <property type="entry name" value="Tscrpt_reg_AraC-type_HTH"/>
</dbReference>
<dbReference type="GO" id="GO:0003700">
    <property type="term" value="F:DNA-binding transcription factor activity"/>
    <property type="evidence" value="ECO:0007669"/>
    <property type="project" value="InterPro"/>
</dbReference>
<evidence type="ECO:0000313" key="5">
    <source>
        <dbReference type="EMBL" id="AEI44465.1"/>
    </source>
</evidence>
<organism evidence="5 6">
    <name type="scientific">Paenibacillus mucilaginosus (strain KNP414)</name>
    <dbReference type="NCBI Taxonomy" id="1036673"/>
    <lineage>
        <taxon>Bacteria</taxon>
        <taxon>Bacillati</taxon>
        <taxon>Bacillota</taxon>
        <taxon>Bacilli</taxon>
        <taxon>Bacillales</taxon>
        <taxon>Paenibacillaceae</taxon>
        <taxon>Paenibacillus</taxon>
    </lineage>
</organism>
<dbReference type="SUPFAM" id="SSF46689">
    <property type="entry name" value="Homeodomain-like"/>
    <property type="match status" value="2"/>
</dbReference>
<evidence type="ECO:0000313" key="6">
    <source>
        <dbReference type="Proteomes" id="UP000006620"/>
    </source>
</evidence>
<reference evidence="6" key="1">
    <citation type="submission" date="2011-06" db="EMBL/GenBank/DDBJ databases">
        <title>Complete genome sequence of Paenibacillus mucilaginosus KNP414.</title>
        <authorList>
            <person name="Wang J."/>
            <person name="Hu S."/>
            <person name="Hu X."/>
            <person name="Zhang B."/>
            <person name="Dong D."/>
            <person name="Zhang S."/>
            <person name="Zhao K."/>
            <person name="Wu D."/>
        </authorList>
    </citation>
    <scope>NUCLEOTIDE SEQUENCE [LARGE SCALE GENOMIC DNA]</scope>
    <source>
        <strain evidence="6">KNP414</strain>
    </source>
</reference>
<dbReference type="InterPro" id="IPR013096">
    <property type="entry name" value="Cupin_2"/>
</dbReference>
<dbReference type="PANTHER" id="PTHR43280:SF28">
    <property type="entry name" value="HTH-TYPE TRANSCRIPTIONAL ACTIVATOR RHAS"/>
    <property type="match status" value="1"/>
</dbReference>
<evidence type="ECO:0000259" key="4">
    <source>
        <dbReference type="PROSITE" id="PS01124"/>
    </source>
</evidence>
<feature type="domain" description="HTH araC/xylS-type" evidence="4">
    <location>
        <begin position="208"/>
        <end position="306"/>
    </location>
</feature>
<dbReference type="PATRIC" id="fig|1036673.3.peg.5525"/>
<dbReference type="Pfam" id="PF07883">
    <property type="entry name" value="Cupin_2"/>
    <property type="match status" value="1"/>
</dbReference>
<dbReference type="GO" id="GO:0043565">
    <property type="term" value="F:sequence-specific DNA binding"/>
    <property type="evidence" value="ECO:0007669"/>
    <property type="project" value="InterPro"/>
</dbReference>
<dbReference type="KEGG" id="pms:KNP414_05941"/>
<keyword evidence="1" id="KW-0805">Transcription regulation</keyword>
<name>F8FC64_PAEMK</name>